<feature type="binding site" evidence="4">
    <location>
        <position position="82"/>
    </location>
    <ligand>
        <name>Mg(2+)</name>
        <dbReference type="ChEBI" id="CHEBI:18420"/>
        <label>1</label>
        <note>catalytic</note>
    </ligand>
</feature>
<dbReference type="Gene3D" id="3.30.540.10">
    <property type="entry name" value="Fructose-1,6-Bisphosphatase, subunit A, domain 1"/>
    <property type="match status" value="1"/>
</dbReference>
<proteinExistence type="predicted"/>
<sequence>MTELSRLLEIAEGAVAVAAGLVESREPGALHFKGDRDMASDTDIAVEQAVREHLAKVTPQIAFLGEEEGAHPGEGELSWVLDPIDGTVNYVHGVPLWGISLGLVDGNRQVAGVLDFPMLGTRYLAAEGCGVTRNGEPIQVSKCTELSEALVMAGDFAVGTDAAEKNRSRFALIDLLVPRVQRVRMLGSAALHLALVADGSLDAAIMFSNKPWDTSAGAIIAREAGAVVVDLDGTPHDVASAATIALAPGVSDELLPLIQQAVAQ</sequence>
<dbReference type="PANTHER" id="PTHR20854">
    <property type="entry name" value="INOSITOL MONOPHOSPHATASE"/>
    <property type="match status" value="1"/>
</dbReference>
<dbReference type="GO" id="GO:0007165">
    <property type="term" value="P:signal transduction"/>
    <property type="evidence" value="ECO:0007669"/>
    <property type="project" value="TreeGrafter"/>
</dbReference>
<evidence type="ECO:0000313" key="6">
    <source>
        <dbReference type="Proteomes" id="UP000294225"/>
    </source>
</evidence>
<evidence type="ECO:0000313" key="5">
    <source>
        <dbReference type="EMBL" id="TCC41122.1"/>
    </source>
</evidence>
<evidence type="ECO:0000256" key="3">
    <source>
        <dbReference type="ARBA" id="ARBA00022842"/>
    </source>
</evidence>
<dbReference type="RefSeq" id="WP_131495570.1">
    <property type="nucleotide sequence ID" value="NZ_SJKC01000001.1"/>
</dbReference>
<dbReference type="Proteomes" id="UP000294225">
    <property type="component" value="Unassembled WGS sequence"/>
</dbReference>
<dbReference type="Gene3D" id="3.40.190.80">
    <property type="match status" value="1"/>
</dbReference>
<feature type="binding site" evidence="4">
    <location>
        <position position="84"/>
    </location>
    <ligand>
        <name>Mg(2+)</name>
        <dbReference type="ChEBI" id="CHEBI:18420"/>
        <label>1</label>
        <note>catalytic</note>
    </ligand>
</feature>
<evidence type="ECO:0000256" key="4">
    <source>
        <dbReference type="PIRSR" id="PIRSR600760-2"/>
    </source>
</evidence>
<keyword evidence="1 4" id="KW-0479">Metal-binding</keyword>
<comment type="cofactor">
    <cofactor evidence="4">
        <name>Mg(2+)</name>
        <dbReference type="ChEBI" id="CHEBI:18420"/>
    </cofactor>
</comment>
<dbReference type="Pfam" id="PF00459">
    <property type="entry name" value="Inositol_P"/>
    <property type="match status" value="1"/>
</dbReference>
<dbReference type="EMBL" id="SJKC01000001">
    <property type="protein sequence ID" value="TCC41122.1"/>
    <property type="molecule type" value="Genomic_DNA"/>
</dbReference>
<evidence type="ECO:0000256" key="2">
    <source>
        <dbReference type="ARBA" id="ARBA00022801"/>
    </source>
</evidence>
<dbReference type="PRINTS" id="PR00377">
    <property type="entry name" value="IMPHPHTASES"/>
</dbReference>
<reference evidence="5 6" key="1">
    <citation type="submission" date="2019-02" db="EMBL/GenBank/DDBJ databases">
        <title>Kribbella capetownensis sp. nov. and Kribbella speibonae sp. nov., isolated from soil.</title>
        <authorList>
            <person name="Curtis S.M."/>
            <person name="Norton I."/>
            <person name="Everest G.J."/>
            <person name="Meyers P.R."/>
        </authorList>
    </citation>
    <scope>NUCLEOTIDE SEQUENCE [LARGE SCALE GENOMIC DNA]</scope>
    <source>
        <strain evidence="5 6">YM55</strain>
    </source>
</reference>
<dbReference type="GO" id="GO:0008934">
    <property type="term" value="F:inositol monophosphate 1-phosphatase activity"/>
    <property type="evidence" value="ECO:0007669"/>
    <property type="project" value="TreeGrafter"/>
</dbReference>
<feature type="binding site" evidence="4">
    <location>
        <position position="85"/>
    </location>
    <ligand>
        <name>Mg(2+)</name>
        <dbReference type="ChEBI" id="CHEBI:18420"/>
        <label>1</label>
        <note>catalytic</note>
    </ligand>
</feature>
<dbReference type="PANTHER" id="PTHR20854:SF4">
    <property type="entry name" value="INOSITOL-1-MONOPHOSPHATASE-RELATED"/>
    <property type="match status" value="1"/>
</dbReference>
<dbReference type="AlphaFoldDB" id="A0A4V2M5T5"/>
<feature type="binding site" evidence="4">
    <location>
        <position position="213"/>
    </location>
    <ligand>
        <name>Mg(2+)</name>
        <dbReference type="ChEBI" id="CHEBI:18420"/>
        <label>1</label>
        <note>catalytic</note>
    </ligand>
</feature>
<dbReference type="PROSITE" id="PS00629">
    <property type="entry name" value="IMP_1"/>
    <property type="match status" value="1"/>
</dbReference>
<dbReference type="GO" id="GO:0046872">
    <property type="term" value="F:metal ion binding"/>
    <property type="evidence" value="ECO:0007669"/>
    <property type="project" value="UniProtKB-KW"/>
</dbReference>
<comment type="caution">
    <text evidence="5">The sequence shown here is derived from an EMBL/GenBank/DDBJ whole genome shotgun (WGS) entry which is preliminary data.</text>
</comment>
<protein>
    <submittedName>
        <fullName evidence="5">Inositol monophosphatase family protein</fullName>
    </submittedName>
</protein>
<dbReference type="SUPFAM" id="SSF56655">
    <property type="entry name" value="Carbohydrate phosphatase"/>
    <property type="match status" value="1"/>
</dbReference>
<feature type="binding site" evidence="4">
    <location>
        <position position="66"/>
    </location>
    <ligand>
        <name>Mg(2+)</name>
        <dbReference type="ChEBI" id="CHEBI:18420"/>
        <label>1</label>
        <note>catalytic</note>
    </ligand>
</feature>
<accession>A0A4V2M5T5</accession>
<keyword evidence="2" id="KW-0378">Hydrolase</keyword>
<dbReference type="InterPro" id="IPR000760">
    <property type="entry name" value="Inositol_monophosphatase-like"/>
</dbReference>
<dbReference type="GO" id="GO:0006020">
    <property type="term" value="P:inositol metabolic process"/>
    <property type="evidence" value="ECO:0007669"/>
    <property type="project" value="TreeGrafter"/>
</dbReference>
<dbReference type="InterPro" id="IPR020583">
    <property type="entry name" value="Inositol_monoP_metal-BS"/>
</dbReference>
<evidence type="ECO:0000256" key="1">
    <source>
        <dbReference type="ARBA" id="ARBA00022723"/>
    </source>
</evidence>
<keyword evidence="3 4" id="KW-0460">Magnesium</keyword>
<gene>
    <name evidence="5" type="ORF">E0H92_05495</name>
</gene>
<dbReference type="CDD" id="cd01637">
    <property type="entry name" value="IMPase_like"/>
    <property type="match status" value="1"/>
</dbReference>
<name>A0A4V2M5T5_9ACTN</name>
<organism evidence="5 6">
    <name type="scientific">Kribbella speibonae</name>
    <dbReference type="NCBI Taxonomy" id="1572660"/>
    <lineage>
        <taxon>Bacteria</taxon>
        <taxon>Bacillati</taxon>
        <taxon>Actinomycetota</taxon>
        <taxon>Actinomycetes</taxon>
        <taxon>Propionibacteriales</taxon>
        <taxon>Kribbellaceae</taxon>
        <taxon>Kribbella</taxon>
    </lineage>
</organism>